<feature type="region of interest" description="Disordered" evidence="1">
    <location>
        <begin position="22"/>
        <end position="47"/>
    </location>
</feature>
<organism evidence="2 3">
    <name type="scientific">Araneus ventricosus</name>
    <name type="common">Orbweaver spider</name>
    <name type="synonym">Epeira ventricosa</name>
    <dbReference type="NCBI Taxonomy" id="182803"/>
    <lineage>
        <taxon>Eukaryota</taxon>
        <taxon>Metazoa</taxon>
        <taxon>Ecdysozoa</taxon>
        <taxon>Arthropoda</taxon>
        <taxon>Chelicerata</taxon>
        <taxon>Arachnida</taxon>
        <taxon>Araneae</taxon>
        <taxon>Araneomorphae</taxon>
        <taxon>Entelegynae</taxon>
        <taxon>Araneoidea</taxon>
        <taxon>Araneidae</taxon>
        <taxon>Araneus</taxon>
    </lineage>
</organism>
<dbReference type="Proteomes" id="UP000499080">
    <property type="component" value="Unassembled WGS sequence"/>
</dbReference>
<accession>A0A4Y2QNY1</accession>
<protein>
    <submittedName>
        <fullName evidence="2">Uncharacterized protein</fullName>
    </submittedName>
</protein>
<gene>
    <name evidence="2" type="ORF">AVEN_87658_1</name>
</gene>
<comment type="caution">
    <text evidence="2">The sequence shown here is derived from an EMBL/GenBank/DDBJ whole genome shotgun (WGS) entry which is preliminary data.</text>
</comment>
<sequence length="116" mass="13083">MRSSAGQNGLPFGFRSAQSLWRRRTDPSTHLHQSPKPQNGGKDCEGDDHRTVRCNEESCEGKVLLKLNGYTWKEVPTLLPEEDMIDLTSVPASVKLTPVRCVHWKQSKEAFLDECS</sequence>
<name>A0A4Y2QNY1_ARAVE</name>
<reference evidence="2 3" key="1">
    <citation type="journal article" date="2019" name="Sci. Rep.">
        <title>Orb-weaving spider Araneus ventricosus genome elucidates the spidroin gene catalogue.</title>
        <authorList>
            <person name="Kono N."/>
            <person name="Nakamura H."/>
            <person name="Ohtoshi R."/>
            <person name="Moran D.A.P."/>
            <person name="Shinohara A."/>
            <person name="Yoshida Y."/>
            <person name="Fujiwara M."/>
            <person name="Mori M."/>
            <person name="Tomita M."/>
            <person name="Arakawa K."/>
        </authorList>
    </citation>
    <scope>NUCLEOTIDE SEQUENCE [LARGE SCALE GENOMIC DNA]</scope>
</reference>
<dbReference type="EMBL" id="BGPR01014397">
    <property type="protein sequence ID" value="GBN65037.1"/>
    <property type="molecule type" value="Genomic_DNA"/>
</dbReference>
<proteinExistence type="predicted"/>
<keyword evidence="3" id="KW-1185">Reference proteome</keyword>
<evidence type="ECO:0000313" key="2">
    <source>
        <dbReference type="EMBL" id="GBN65037.1"/>
    </source>
</evidence>
<evidence type="ECO:0000313" key="3">
    <source>
        <dbReference type="Proteomes" id="UP000499080"/>
    </source>
</evidence>
<evidence type="ECO:0000256" key="1">
    <source>
        <dbReference type="SAM" id="MobiDB-lite"/>
    </source>
</evidence>
<dbReference type="AlphaFoldDB" id="A0A4Y2QNY1"/>